<feature type="compositionally biased region" description="Basic and acidic residues" evidence="1">
    <location>
        <begin position="25"/>
        <end position="45"/>
    </location>
</feature>
<accession>A0A8T0PE04</accession>
<feature type="compositionally biased region" description="Low complexity" evidence="1">
    <location>
        <begin position="136"/>
        <end position="146"/>
    </location>
</feature>
<evidence type="ECO:0000313" key="3">
    <source>
        <dbReference type="EMBL" id="KAG2558422.1"/>
    </source>
</evidence>
<dbReference type="AlphaFoldDB" id="A0A8T0PE04"/>
<evidence type="ECO:0000256" key="1">
    <source>
        <dbReference type="SAM" id="MobiDB-lite"/>
    </source>
</evidence>
<evidence type="ECO:0000313" key="4">
    <source>
        <dbReference type="Proteomes" id="UP000823388"/>
    </source>
</evidence>
<comment type="caution">
    <text evidence="3">The sequence shown here is derived from an EMBL/GenBank/DDBJ whole genome shotgun (WGS) entry which is preliminary data.</text>
</comment>
<proteinExistence type="predicted"/>
<organism evidence="3 4">
    <name type="scientific">Panicum virgatum</name>
    <name type="common">Blackwell switchgrass</name>
    <dbReference type="NCBI Taxonomy" id="38727"/>
    <lineage>
        <taxon>Eukaryota</taxon>
        <taxon>Viridiplantae</taxon>
        <taxon>Streptophyta</taxon>
        <taxon>Embryophyta</taxon>
        <taxon>Tracheophyta</taxon>
        <taxon>Spermatophyta</taxon>
        <taxon>Magnoliopsida</taxon>
        <taxon>Liliopsida</taxon>
        <taxon>Poales</taxon>
        <taxon>Poaceae</taxon>
        <taxon>PACMAD clade</taxon>
        <taxon>Panicoideae</taxon>
        <taxon>Panicodae</taxon>
        <taxon>Paniceae</taxon>
        <taxon>Panicinae</taxon>
        <taxon>Panicum</taxon>
        <taxon>Panicum sect. Hiantes</taxon>
    </lineage>
</organism>
<evidence type="ECO:0000256" key="2">
    <source>
        <dbReference type="SAM" id="SignalP"/>
    </source>
</evidence>
<keyword evidence="4" id="KW-1185">Reference proteome</keyword>
<gene>
    <name evidence="3" type="ORF">PVAP13_8NG113402</name>
</gene>
<protein>
    <submittedName>
        <fullName evidence="3">Uncharacterized protein</fullName>
    </submittedName>
</protein>
<sequence>MCSPRLILLGLPTLPVTTTQRTPRQKTEPEQTWRRRNHYGRERNPSRRRPAPRGLAPSPAPASRRAHLQRQQPAAARTRRGVAALAGEGGVAVVANRALLPANRDLPPANRPPTPVRELGPASSTARERGRRRSSPRASACGACSRPQSSPCAMTAPPVRSTAALTRVVLRGD</sequence>
<feature type="signal peptide" evidence="2">
    <location>
        <begin position="1"/>
        <end position="19"/>
    </location>
</feature>
<feature type="region of interest" description="Disordered" evidence="1">
    <location>
        <begin position="99"/>
        <end position="156"/>
    </location>
</feature>
<reference evidence="3" key="1">
    <citation type="submission" date="2020-05" db="EMBL/GenBank/DDBJ databases">
        <title>WGS assembly of Panicum virgatum.</title>
        <authorList>
            <person name="Lovell J.T."/>
            <person name="Jenkins J."/>
            <person name="Shu S."/>
            <person name="Juenger T.E."/>
            <person name="Schmutz J."/>
        </authorList>
    </citation>
    <scope>NUCLEOTIDE SEQUENCE</scope>
    <source>
        <strain evidence="3">AP13</strain>
    </source>
</reference>
<feature type="chain" id="PRO_5035864540" evidence="2">
    <location>
        <begin position="20"/>
        <end position="173"/>
    </location>
</feature>
<feature type="region of interest" description="Disordered" evidence="1">
    <location>
        <begin position="9"/>
        <end position="82"/>
    </location>
</feature>
<dbReference type="EMBL" id="CM029052">
    <property type="protein sequence ID" value="KAG2558422.1"/>
    <property type="molecule type" value="Genomic_DNA"/>
</dbReference>
<feature type="compositionally biased region" description="Low complexity" evidence="1">
    <location>
        <begin position="9"/>
        <end position="19"/>
    </location>
</feature>
<keyword evidence="2" id="KW-0732">Signal</keyword>
<dbReference type="Proteomes" id="UP000823388">
    <property type="component" value="Chromosome 8N"/>
</dbReference>
<name>A0A8T0PE04_PANVG</name>
<feature type="compositionally biased region" description="Low complexity" evidence="1">
    <location>
        <begin position="52"/>
        <end position="82"/>
    </location>
</feature>